<evidence type="ECO:0000313" key="9">
    <source>
        <dbReference type="EMBL" id="ODV91725.1"/>
    </source>
</evidence>
<dbReference type="Gene3D" id="3.90.550.10">
    <property type="entry name" value="Spore Coat Polysaccharide Biosynthesis Protein SpsA, Chain A"/>
    <property type="match status" value="1"/>
</dbReference>
<dbReference type="PIRSF" id="PIRSF018153">
    <property type="entry name" value="Glyco_trans_15"/>
    <property type="match status" value="1"/>
</dbReference>
<organism evidence="9 10">
    <name type="scientific">Tortispora caseinolytica NRRL Y-17796</name>
    <dbReference type="NCBI Taxonomy" id="767744"/>
    <lineage>
        <taxon>Eukaryota</taxon>
        <taxon>Fungi</taxon>
        <taxon>Dikarya</taxon>
        <taxon>Ascomycota</taxon>
        <taxon>Saccharomycotina</taxon>
        <taxon>Trigonopsidomycetes</taxon>
        <taxon>Trigonopsidales</taxon>
        <taxon>Trigonopsidaceae</taxon>
        <taxon>Tortispora</taxon>
    </lineage>
</organism>
<keyword evidence="8" id="KW-0472">Membrane</keyword>
<evidence type="ECO:0000256" key="1">
    <source>
        <dbReference type="ARBA" id="ARBA00004606"/>
    </source>
</evidence>
<keyword evidence="10" id="KW-1185">Reference proteome</keyword>
<evidence type="ECO:0000256" key="4">
    <source>
        <dbReference type="ARBA" id="ARBA00022679"/>
    </source>
</evidence>
<comment type="subcellular location">
    <subcellularLocation>
        <location evidence="1">Membrane</location>
        <topology evidence="1">Single-pass type II membrane protein</topology>
    </subcellularLocation>
</comment>
<feature type="active site" description="Nucleophile" evidence="6">
    <location>
        <position position="317"/>
    </location>
</feature>
<accession>A0A1E4TIZ2</accession>
<evidence type="ECO:0000256" key="3">
    <source>
        <dbReference type="ARBA" id="ARBA00022676"/>
    </source>
</evidence>
<evidence type="ECO:0000256" key="7">
    <source>
        <dbReference type="SAM" id="MobiDB-lite"/>
    </source>
</evidence>
<dbReference type="SUPFAM" id="SSF53448">
    <property type="entry name" value="Nucleotide-diphospho-sugar transferases"/>
    <property type="match status" value="1"/>
</dbReference>
<dbReference type="InterPro" id="IPR029044">
    <property type="entry name" value="Nucleotide-diphossugar_trans"/>
</dbReference>
<dbReference type="EMBL" id="KV453841">
    <property type="protein sequence ID" value="ODV91725.1"/>
    <property type="molecule type" value="Genomic_DNA"/>
</dbReference>
<sequence>MNRRIRITQSISIPLGLVISLIGAIILTIIAFTFFYGSNTGFVLPMGRSPPQIRAINSKIDRPFFVGCVEPDVSAPRANAALVILARNSEIDGVVDSIKSIERHFNRWFHYPYVFLNDERFSRKFRRTVMNYTSGAVQFGVIGKDLWEFPSWAKEDEVKEGIAAQGDRNIMYGGMASYHHMCRFYSGRFYKHPLLQKYDWYWRVEPDIKYFCDITYDPFIYMEQHNKVYGFTIAITELEETVPNLFRYTSGFKQANNITSKGMWEMFIAKDKDSDTEKTLPDDILASDDDKRKKDKSNLETMNGERYNMCHFWSNFEIARLDFFRSKEYNDYFEALDLSGGFWNERWGDAPVHSLATGLFLSPSQVHYFRDIGYRHTTIQHCPANAPGLQLPRQPYFFGDPTNRDVLEEDEYWDNIDPERENGVGCRCVCDTDVKEVEGKEGSCLNEWVQVVGGWTT</sequence>
<dbReference type="GO" id="GO:0006487">
    <property type="term" value="P:protein N-linked glycosylation"/>
    <property type="evidence" value="ECO:0007669"/>
    <property type="project" value="TreeGrafter"/>
</dbReference>
<keyword evidence="8" id="KW-0812">Transmembrane</keyword>
<name>A0A1E4TIZ2_9ASCO</name>
<keyword evidence="3" id="KW-0328">Glycosyltransferase</keyword>
<keyword evidence="4 9" id="KW-0808">Transferase</keyword>
<evidence type="ECO:0000256" key="2">
    <source>
        <dbReference type="ARBA" id="ARBA00007677"/>
    </source>
</evidence>
<evidence type="ECO:0000256" key="6">
    <source>
        <dbReference type="PIRSR" id="PIRSR018153-1"/>
    </source>
</evidence>
<dbReference type="GO" id="GO:0005794">
    <property type="term" value="C:Golgi apparatus"/>
    <property type="evidence" value="ECO:0007669"/>
    <property type="project" value="TreeGrafter"/>
</dbReference>
<evidence type="ECO:0000313" key="10">
    <source>
        <dbReference type="Proteomes" id="UP000095023"/>
    </source>
</evidence>
<feature type="region of interest" description="Disordered" evidence="7">
    <location>
        <begin position="275"/>
        <end position="297"/>
    </location>
</feature>
<reference evidence="10" key="1">
    <citation type="submission" date="2016-02" db="EMBL/GenBank/DDBJ databases">
        <title>Comparative genomics of biotechnologically important yeasts.</title>
        <authorList>
            <consortium name="DOE Joint Genome Institute"/>
            <person name="Riley R."/>
            <person name="Haridas S."/>
            <person name="Wolfe K.H."/>
            <person name="Lopes M.R."/>
            <person name="Hittinger C.T."/>
            <person name="Goker M."/>
            <person name="Salamov A."/>
            <person name="Wisecaver J."/>
            <person name="Long T.M."/>
            <person name="Aerts A.L."/>
            <person name="Barry K."/>
            <person name="Choi C."/>
            <person name="Clum A."/>
            <person name="Coughlan A.Y."/>
            <person name="Deshpande S."/>
            <person name="Douglass A.P."/>
            <person name="Hanson S.J."/>
            <person name="Klenk H.-P."/>
            <person name="Labutti K."/>
            <person name="Lapidus A."/>
            <person name="Lindquist E."/>
            <person name="Lipzen A."/>
            <person name="Meier-Kolthoff J.P."/>
            <person name="Ohm R.A."/>
            <person name="Otillar R.P."/>
            <person name="Pangilinan J."/>
            <person name="Peng Y."/>
            <person name="Rokas A."/>
            <person name="Rosa C.A."/>
            <person name="Scheuner C."/>
            <person name="Sibirny A.A."/>
            <person name="Slot J.C."/>
            <person name="Stielow J.B."/>
            <person name="Sun H."/>
            <person name="Kurtzman C.P."/>
            <person name="Blackwell M."/>
            <person name="Jeffries T.W."/>
            <person name="Grigoriev I.V."/>
        </authorList>
    </citation>
    <scope>NUCLEOTIDE SEQUENCE [LARGE SCALE GENOMIC DNA]</scope>
    <source>
        <strain evidence="10">NRRL Y-17796</strain>
    </source>
</reference>
<dbReference type="PANTHER" id="PTHR31121">
    <property type="entry name" value="ALPHA-1,2 MANNOSYLTRANSFERASE KTR1"/>
    <property type="match status" value="1"/>
</dbReference>
<dbReference type="GO" id="GO:0000032">
    <property type="term" value="P:cell wall mannoprotein biosynthetic process"/>
    <property type="evidence" value="ECO:0007669"/>
    <property type="project" value="TreeGrafter"/>
</dbReference>
<dbReference type="PANTHER" id="PTHR31121:SF2">
    <property type="entry name" value="MANNOSYLTRANSFERASE KTR5-RELATED"/>
    <property type="match status" value="1"/>
</dbReference>
<evidence type="ECO:0000256" key="5">
    <source>
        <dbReference type="ARBA" id="ARBA00022968"/>
    </source>
</evidence>
<protein>
    <submittedName>
        <fullName evidence="9">Glycosyltransferase family 15 protein</fullName>
    </submittedName>
</protein>
<comment type="similarity">
    <text evidence="2">Belongs to the glycosyltransferase 15 family.</text>
</comment>
<dbReference type="InterPro" id="IPR002685">
    <property type="entry name" value="Glyco_trans_15"/>
</dbReference>
<dbReference type="Pfam" id="PF01793">
    <property type="entry name" value="Glyco_transf_15"/>
    <property type="match status" value="1"/>
</dbReference>
<gene>
    <name evidence="9" type="ORF">CANCADRAFT_303</name>
</gene>
<keyword evidence="5" id="KW-0735">Signal-anchor</keyword>
<evidence type="ECO:0000256" key="8">
    <source>
        <dbReference type="SAM" id="Phobius"/>
    </source>
</evidence>
<dbReference type="Proteomes" id="UP000095023">
    <property type="component" value="Unassembled WGS sequence"/>
</dbReference>
<dbReference type="AlphaFoldDB" id="A0A1E4TIZ2"/>
<dbReference type="OrthoDB" id="439943at2759"/>
<feature type="transmembrane region" description="Helical" evidence="8">
    <location>
        <begin position="12"/>
        <end position="36"/>
    </location>
</feature>
<dbReference type="GO" id="GO:0000026">
    <property type="term" value="F:alpha-1,2-mannosyltransferase activity"/>
    <property type="evidence" value="ECO:0007669"/>
    <property type="project" value="TreeGrafter"/>
</dbReference>
<dbReference type="GO" id="GO:0016020">
    <property type="term" value="C:membrane"/>
    <property type="evidence" value="ECO:0007669"/>
    <property type="project" value="UniProtKB-SubCell"/>
</dbReference>
<keyword evidence="8" id="KW-1133">Transmembrane helix</keyword>
<proteinExistence type="inferred from homology"/>
<feature type="compositionally biased region" description="Basic and acidic residues" evidence="7">
    <location>
        <begin position="288"/>
        <end position="297"/>
    </location>
</feature>